<dbReference type="InterPro" id="IPR016186">
    <property type="entry name" value="C-type_lectin-like/link_sf"/>
</dbReference>
<accession>A0AAE1D1U6</accession>
<comment type="caution">
    <text evidence="1">The sequence shown here is derived from an EMBL/GenBank/DDBJ whole genome shotgun (WGS) entry which is preliminary data.</text>
</comment>
<dbReference type="EMBL" id="JAWDGP010005845">
    <property type="protein sequence ID" value="KAK3750826.1"/>
    <property type="molecule type" value="Genomic_DNA"/>
</dbReference>
<reference evidence="1" key="1">
    <citation type="journal article" date="2023" name="G3 (Bethesda)">
        <title>A reference genome for the long-term kleptoplast-retaining sea slug Elysia crispata morphotype clarki.</title>
        <authorList>
            <person name="Eastman K.E."/>
            <person name="Pendleton A.L."/>
            <person name="Shaikh M.A."/>
            <person name="Suttiyut T."/>
            <person name="Ogas R."/>
            <person name="Tomko P."/>
            <person name="Gavelis G."/>
            <person name="Widhalm J.R."/>
            <person name="Wisecaver J.H."/>
        </authorList>
    </citation>
    <scope>NUCLEOTIDE SEQUENCE</scope>
    <source>
        <strain evidence="1">ECLA1</strain>
    </source>
</reference>
<dbReference type="InterPro" id="IPR016187">
    <property type="entry name" value="CTDL_fold"/>
</dbReference>
<dbReference type="SUPFAM" id="SSF56436">
    <property type="entry name" value="C-type lectin-like"/>
    <property type="match status" value="1"/>
</dbReference>
<dbReference type="Proteomes" id="UP001283361">
    <property type="component" value="Unassembled WGS sequence"/>
</dbReference>
<dbReference type="CDD" id="cd00037">
    <property type="entry name" value="CLECT"/>
    <property type="match status" value="1"/>
</dbReference>
<protein>
    <submittedName>
        <fullName evidence="1">Uncharacterized protein</fullName>
    </submittedName>
</protein>
<proteinExistence type="predicted"/>
<sequence length="104" mass="11715">MGGYLASIKAAEKLVQIIDLAKRDEIWVGLDGMEEDGRFVWQEDASILTQAITDILFYRGQPSNYRGVQLMEEKLKLNVMTYSARSNRTPCARYRPGIKTSGAV</sequence>
<name>A0AAE1D1U6_9GAST</name>
<dbReference type="Gene3D" id="3.10.100.10">
    <property type="entry name" value="Mannose-Binding Protein A, subunit A"/>
    <property type="match status" value="1"/>
</dbReference>
<gene>
    <name evidence="1" type="ORF">RRG08_009042</name>
</gene>
<organism evidence="1 2">
    <name type="scientific">Elysia crispata</name>
    <name type="common">lettuce slug</name>
    <dbReference type="NCBI Taxonomy" id="231223"/>
    <lineage>
        <taxon>Eukaryota</taxon>
        <taxon>Metazoa</taxon>
        <taxon>Spiralia</taxon>
        <taxon>Lophotrochozoa</taxon>
        <taxon>Mollusca</taxon>
        <taxon>Gastropoda</taxon>
        <taxon>Heterobranchia</taxon>
        <taxon>Euthyneura</taxon>
        <taxon>Panpulmonata</taxon>
        <taxon>Sacoglossa</taxon>
        <taxon>Placobranchoidea</taxon>
        <taxon>Plakobranchidae</taxon>
        <taxon>Elysia</taxon>
    </lineage>
</organism>
<keyword evidence="2" id="KW-1185">Reference proteome</keyword>
<dbReference type="AlphaFoldDB" id="A0AAE1D1U6"/>
<evidence type="ECO:0000313" key="2">
    <source>
        <dbReference type="Proteomes" id="UP001283361"/>
    </source>
</evidence>
<evidence type="ECO:0000313" key="1">
    <source>
        <dbReference type="EMBL" id="KAK3750826.1"/>
    </source>
</evidence>